<evidence type="ECO:0000256" key="5">
    <source>
        <dbReference type="ARBA" id="ARBA00022801"/>
    </source>
</evidence>
<dbReference type="PANTHER" id="PTHR46828">
    <property type="entry name" value="ENDO-1,4-BETA-XYLANASE A-RELATED"/>
    <property type="match status" value="1"/>
</dbReference>
<feature type="signal peptide" evidence="11">
    <location>
        <begin position="1"/>
        <end position="17"/>
    </location>
</feature>
<evidence type="ECO:0000313" key="13">
    <source>
        <dbReference type="EMBL" id="SKB50217.1"/>
    </source>
</evidence>
<protein>
    <recommendedName>
        <fullName evidence="3 9">Endo-1,4-beta-xylanase</fullName>
        <ecNumber evidence="3 9">3.2.1.8</ecNumber>
    </recommendedName>
</protein>
<dbReference type="STRING" id="889453.SAMN03080601_00610"/>
<dbReference type="EMBL" id="FUYV01000002">
    <property type="protein sequence ID" value="SKB50217.1"/>
    <property type="molecule type" value="Genomic_DNA"/>
</dbReference>
<evidence type="ECO:0000256" key="10">
    <source>
        <dbReference type="RuleBase" id="RU362015"/>
    </source>
</evidence>
<dbReference type="Proteomes" id="UP000191055">
    <property type="component" value="Unassembled WGS sequence"/>
</dbReference>
<evidence type="ECO:0000256" key="11">
    <source>
        <dbReference type="SAM" id="SignalP"/>
    </source>
</evidence>
<keyword evidence="6 9" id="KW-0119">Carbohydrate metabolism</keyword>
<organism evidence="13 14">
    <name type="scientific">Alkalitalea saponilacus</name>
    <dbReference type="NCBI Taxonomy" id="889453"/>
    <lineage>
        <taxon>Bacteria</taxon>
        <taxon>Pseudomonadati</taxon>
        <taxon>Bacteroidota</taxon>
        <taxon>Bacteroidia</taxon>
        <taxon>Marinilabiliales</taxon>
        <taxon>Marinilabiliaceae</taxon>
        <taxon>Alkalitalea</taxon>
    </lineage>
</organism>
<evidence type="ECO:0000256" key="8">
    <source>
        <dbReference type="ARBA" id="ARBA00023326"/>
    </source>
</evidence>
<keyword evidence="11" id="KW-0732">Signal</keyword>
<dbReference type="EC" id="3.2.1.8" evidence="3 9"/>
<evidence type="ECO:0000256" key="4">
    <source>
        <dbReference type="ARBA" id="ARBA00022651"/>
    </source>
</evidence>
<gene>
    <name evidence="13" type="ORF">SAMN03080601_00610</name>
</gene>
<dbReference type="UniPathway" id="UPA00114"/>
<feature type="chain" id="PRO_5010540677" description="Endo-1,4-beta-xylanase" evidence="11">
    <location>
        <begin position="18"/>
        <end position="250"/>
    </location>
</feature>
<keyword evidence="7 9" id="KW-0326">Glycosidase</keyword>
<reference evidence="13 14" key="1">
    <citation type="submission" date="2017-02" db="EMBL/GenBank/DDBJ databases">
        <authorList>
            <person name="Peterson S.W."/>
        </authorList>
    </citation>
    <scope>NUCLEOTIDE SEQUENCE [LARGE SCALE GENOMIC DNA]</scope>
    <source>
        <strain evidence="13 14">DSM 24412</strain>
    </source>
</reference>
<evidence type="ECO:0000256" key="3">
    <source>
        <dbReference type="ARBA" id="ARBA00012590"/>
    </source>
</evidence>
<dbReference type="InterPro" id="IPR001137">
    <property type="entry name" value="Glyco_hydro_11"/>
</dbReference>
<comment type="pathway">
    <text evidence="2 9 10">Glycan degradation; xylan degradation.</text>
</comment>
<proteinExistence type="inferred from homology"/>
<dbReference type="PRINTS" id="PR00911">
    <property type="entry name" value="GLHYDRLASE11"/>
</dbReference>
<dbReference type="InterPro" id="IPR033123">
    <property type="entry name" value="GH11_dom"/>
</dbReference>
<sequence length="250" mass="28312">MIMKRLNLLILVMIVMAACGGVAKFASEKGAEESKVLTFCSDPDNDQFKGEHDGYAYELWNQNGAGDACMTIGAGALFSGHWQGIDNYLARRGLVFDETQLHHEIGRFSTTYSCIYEPTTESGNSYLSVYGWTVEPLIEFYVVEDWRRWIPSMAEGSQLKGTFEIDGSIYDIYESTRYNQPSIIGDATFQQYFSIRRDVRNSGSIDISAHFDKWESLGMELGKMNEVAFVVEGYMSNGRFEFTELEVKVE</sequence>
<dbReference type="InterPro" id="IPR013319">
    <property type="entry name" value="GH11/12"/>
</dbReference>
<dbReference type="PROSITE" id="PS51257">
    <property type="entry name" value="PROKAR_LIPOPROTEIN"/>
    <property type="match status" value="1"/>
</dbReference>
<comment type="similarity">
    <text evidence="9 10">Belongs to the glycosyl hydrolase 11 (cellulase G) family.</text>
</comment>
<dbReference type="InterPro" id="IPR018208">
    <property type="entry name" value="GH11_AS_1"/>
</dbReference>
<keyword evidence="5 9" id="KW-0378">Hydrolase</keyword>
<evidence type="ECO:0000256" key="1">
    <source>
        <dbReference type="ARBA" id="ARBA00000681"/>
    </source>
</evidence>
<dbReference type="PROSITE" id="PS00776">
    <property type="entry name" value="GH11_1"/>
    <property type="match status" value="1"/>
</dbReference>
<dbReference type="Gene3D" id="2.60.120.180">
    <property type="match status" value="1"/>
</dbReference>
<evidence type="ECO:0000313" key="14">
    <source>
        <dbReference type="Proteomes" id="UP000191055"/>
    </source>
</evidence>
<comment type="catalytic activity">
    <reaction evidence="1 9 10">
        <text>Endohydrolysis of (1-&gt;4)-beta-D-xylosidic linkages in xylans.</text>
        <dbReference type="EC" id="3.2.1.8"/>
    </reaction>
</comment>
<dbReference type="Pfam" id="PF00457">
    <property type="entry name" value="Glyco_hydro_11"/>
    <property type="match status" value="1"/>
</dbReference>
<dbReference type="GO" id="GO:0031176">
    <property type="term" value="F:endo-1,4-beta-xylanase activity"/>
    <property type="evidence" value="ECO:0007669"/>
    <property type="project" value="UniProtKB-UniRule"/>
</dbReference>
<dbReference type="InterPro" id="IPR013320">
    <property type="entry name" value="ConA-like_dom_sf"/>
</dbReference>
<dbReference type="PANTHER" id="PTHR46828:SF2">
    <property type="entry name" value="ENDO-1,4-BETA-XYLANASE A-RELATED"/>
    <property type="match status" value="1"/>
</dbReference>
<evidence type="ECO:0000259" key="12">
    <source>
        <dbReference type="PROSITE" id="PS51761"/>
    </source>
</evidence>
<dbReference type="PROSITE" id="PS51761">
    <property type="entry name" value="GH11_3"/>
    <property type="match status" value="1"/>
</dbReference>
<evidence type="ECO:0000256" key="2">
    <source>
        <dbReference type="ARBA" id="ARBA00004851"/>
    </source>
</evidence>
<accession>A0A1T5BSR4</accession>
<evidence type="ECO:0000256" key="9">
    <source>
        <dbReference type="PROSITE-ProRule" id="PRU01097"/>
    </source>
</evidence>
<name>A0A1T5BSR4_9BACT</name>
<dbReference type="SUPFAM" id="SSF49899">
    <property type="entry name" value="Concanavalin A-like lectins/glucanases"/>
    <property type="match status" value="1"/>
</dbReference>
<keyword evidence="4 9" id="KW-0858">Xylan degradation</keyword>
<keyword evidence="14" id="KW-1185">Reference proteome</keyword>
<dbReference type="AlphaFoldDB" id="A0A1T5BSR4"/>
<dbReference type="GO" id="GO:0045493">
    <property type="term" value="P:xylan catabolic process"/>
    <property type="evidence" value="ECO:0007669"/>
    <property type="project" value="UniProtKB-UniRule"/>
</dbReference>
<feature type="active site" description="Proton donor" evidence="9">
    <location>
        <position position="232"/>
    </location>
</feature>
<feature type="active site" description="Nucleophile" evidence="9">
    <location>
        <position position="139"/>
    </location>
</feature>
<evidence type="ECO:0000256" key="7">
    <source>
        <dbReference type="ARBA" id="ARBA00023295"/>
    </source>
</evidence>
<keyword evidence="8 9" id="KW-0624">Polysaccharide degradation</keyword>
<feature type="domain" description="GH11" evidence="12">
    <location>
        <begin position="43"/>
        <end position="245"/>
    </location>
</feature>
<evidence type="ECO:0000256" key="6">
    <source>
        <dbReference type="ARBA" id="ARBA00023277"/>
    </source>
</evidence>